<feature type="transmembrane region" description="Helical" evidence="1">
    <location>
        <begin position="43"/>
        <end position="65"/>
    </location>
</feature>
<protein>
    <submittedName>
        <fullName evidence="2">Uncharacterized protein</fullName>
    </submittedName>
</protein>
<comment type="caution">
    <text evidence="2">The sequence shown here is derived from an EMBL/GenBank/DDBJ whole genome shotgun (WGS) entry which is preliminary data.</text>
</comment>
<dbReference type="Gene3D" id="3.20.20.80">
    <property type="entry name" value="Glycosidases"/>
    <property type="match status" value="1"/>
</dbReference>
<proteinExistence type="predicted"/>
<dbReference type="Proteomes" id="UP000663889">
    <property type="component" value="Unassembled WGS sequence"/>
</dbReference>
<evidence type="ECO:0000313" key="3">
    <source>
        <dbReference type="Proteomes" id="UP000663889"/>
    </source>
</evidence>
<reference evidence="2" key="1">
    <citation type="submission" date="2021-02" db="EMBL/GenBank/DDBJ databases">
        <authorList>
            <person name="Nowell W R."/>
        </authorList>
    </citation>
    <scope>NUCLEOTIDE SEQUENCE</scope>
</reference>
<sequence>MTFGIHNIVGIHRLHTGQKNYSTPLIFRTYKQWSYWERKAFDYLIWCHLDRAVEFSVALLCWFWIFPLTFSEANEWHFQWVFRVFLFNIACEFTTYPFWHWMTHARRSPYAQGPLHEKKFNPVNPYEDKGQDHLLREITFTTLGWLQSSFVQCIFMWLWASGRLPYYGDFWSRPFFSIFILLSVTYWSAFHFYWSHRFMHPWWSVRNGIREGDIGAFLYRHFHSLHHRSHNPGPWYDDIDYFRNQMDFTWNSIRFKRLSEYVDWLHTQEMKFITILIQLLIPKNEIGVFTDRQKDDIWIK</sequence>
<feature type="transmembrane region" description="Helical" evidence="1">
    <location>
        <begin position="138"/>
        <end position="160"/>
    </location>
</feature>
<feature type="transmembrane region" description="Helical" evidence="1">
    <location>
        <begin position="77"/>
        <end position="99"/>
    </location>
</feature>
<gene>
    <name evidence="2" type="ORF">SEV965_LOCUS19745</name>
</gene>
<feature type="transmembrane region" description="Helical" evidence="1">
    <location>
        <begin position="175"/>
        <end position="194"/>
    </location>
</feature>
<evidence type="ECO:0000256" key="1">
    <source>
        <dbReference type="SAM" id="Phobius"/>
    </source>
</evidence>
<name>A0A814UH38_9BILA</name>
<accession>A0A814UH38</accession>
<keyword evidence="1" id="KW-1133">Transmembrane helix</keyword>
<keyword evidence="1" id="KW-0472">Membrane</keyword>
<dbReference type="EMBL" id="CAJNOU010001245">
    <property type="protein sequence ID" value="CAF1175284.1"/>
    <property type="molecule type" value="Genomic_DNA"/>
</dbReference>
<evidence type="ECO:0000313" key="2">
    <source>
        <dbReference type="EMBL" id="CAF1175284.1"/>
    </source>
</evidence>
<dbReference type="AlphaFoldDB" id="A0A814UH38"/>
<organism evidence="2 3">
    <name type="scientific">Rotaria sordida</name>
    <dbReference type="NCBI Taxonomy" id="392033"/>
    <lineage>
        <taxon>Eukaryota</taxon>
        <taxon>Metazoa</taxon>
        <taxon>Spiralia</taxon>
        <taxon>Gnathifera</taxon>
        <taxon>Rotifera</taxon>
        <taxon>Eurotatoria</taxon>
        <taxon>Bdelloidea</taxon>
        <taxon>Philodinida</taxon>
        <taxon>Philodinidae</taxon>
        <taxon>Rotaria</taxon>
    </lineage>
</organism>
<keyword evidence="1" id="KW-0812">Transmembrane</keyword>